<keyword evidence="3" id="KW-1185">Reference proteome</keyword>
<protein>
    <submittedName>
        <fullName evidence="2">Uncharacterized protein</fullName>
    </submittedName>
</protein>
<organism evidence="2 3">
    <name type="scientific">Lacipirellula parvula</name>
    <dbReference type="NCBI Taxonomy" id="2650471"/>
    <lineage>
        <taxon>Bacteria</taxon>
        <taxon>Pseudomonadati</taxon>
        <taxon>Planctomycetota</taxon>
        <taxon>Planctomycetia</taxon>
        <taxon>Pirellulales</taxon>
        <taxon>Lacipirellulaceae</taxon>
        <taxon>Lacipirellula</taxon>
    </lineage>
</organism>
<evidence type="ECO:0000313" key="2">
    <source>
        <dbReference type="EMBL" id="BBO30736.1"/>
    </source>
</evidence>
<reference evidence="3" key="1">
    <citation type="submission" date="2019-10" db="EMBL/GenBank/DDBJ databases">
        <title>Lacipirellula parvula gen. nov., sp. nov., representing a lineage of planctomycetes widespread in freshwater anoxic habitats, and description of the family Lacipirellulaceae.</title>
        <authorList>
            <person name="Dedysh S.N."/>
            <person name="Kulichevskaya I.S."/>
            <person name="Beletsky A.V."/>
            <person name="Rakitin A.L."/>
            <person name="Mardanov A.V."/>
            <person name="Ivanova A.A."/>
            <person name="Saltykova V.X."/>
            <person name="Rijpstra W.I.C."/>
            <person name="Sinninghe Damste J.S."/>
            <person name="Ravin N.V."/>
        </authorList>
    </citation>
    <scope>NUCLEOTIDE SEQUENCE [LARGE SCALE GENOMIC DNA]</scope>
    <source>
        <strain evidence="3">PX69</strain>
    </source>
</reference>
<evidence type="ECO:0000256" key="1">
    <source>
        <dbReference type="SAM" id="MobiDB-lite"/>
    </source>
</evidence>
<name>A0A5K7X8W8_9BACT</name>
<accession>A0A5K7X8W8</accession>
<proteinExistence type="predicted"/>
<dbReference type="EMBL" id="AP021861">
    <property type="protein sequence ID" value="BBO30736.1"/>
    <property type="molecule type" value="Genomic_DNA"/>
</dbReference>
<dbReference type="Proteomes" id="UP000326837">
    <property type="component" value="Chromosome"/>
</dbReference>
<dbReference type="KEGG" id="lpav:PLANPX_0348"/>
<evidence type="ECO:0000313" key="3">
    <source>
        <dbReference type="Proteomes" id="UP000326837"/>
    </source>
</evidence>
<feature type="region of interest" description="Disordered" evidence="1">
    <location>
        <begin position="1"/>
        <end position="36"/>
    </location>
</feature>
<gene>
    <name evidence="2" type="ORF">PLANPX_0348</name>
</gene>
<sequence length="71" mass="7750">MGNGPRLVAAGQRPAGAVLEHRQLETSPGPRHGSPCTRAVVVDNDSSKFLEATLREKSKTNRAHYASRRRV</sequence>
<dbReference type="AlphaFoldDB" id="A0A5K7X8W8"/>